<dbReference type="InterPro" id="IPR035925">
    <property type="entry name" value="BSD_dom_sf"/>
</dbReference>
<dbReference type="Proteomes" id="UP000449547">
    <property type="component" value="Unassembled WGS sequence"/>
</dbReference>
<evidence type="ECO:0000313" key="9">
    <source>
        <dbReference type="EMBL" id="KAA8899286.1"/>
    </source>
</evidence>
<comment type="caution">
    <text evidence="9">The sequence shown here is derived from an EMBL/GenBank/DDBJ whole genome shotgun (WGS) entry which is preliminary data.</text>
</comment>
<sequence length="631" mass="70991">MASVSGACSIDNLSGMVSVREDVTPSTLEWKSIDQKKVVTVPLNSLTGLKASKETVAAMKVRVYYDDNGENKSVTLSFSNRPIMNNIKEALQVVVNRLKTVVTEGSATPAPGDTSRGTTPMPSASPAVDSLSDTSLLKNFDLQQKLLQEDRDLRNIFTNSVLKGKLPPKVFWSTRVNLLRTYALTVSQHRGPYNVLSTIKPVATSDNKVNVNVTRETINEIFDTYPVVKRAFEDLVPQKFSEGEFWSRFFNSKLFRRLRGDKINTTNNRGDAVLDKYLFLKTEDASEASDQQVATSRFIDIQANVDDNSQKLGNAPDMTMKFEEELSGEQQQRQQNNGRENEMILLMKNMNKLSGKMVKMVREKSPGSQPSASDKPGAPDDLSKREEVEYIDELDLHDLNDYVPQQYIKLNIHSNRQRWQRVDDHGTTGGPEIDDATISSYLDRNMFQPGTLDLRSTYEGREKEIELTNHGINALVKQNHRVFRSLLRERAAVSADATNIVPSDVIQDIITFNITVVELLSHFWKIFLHGDQPTQLKELYKSLKQSREEIEPFKAQAVAKFKQVELIKDNQKLQDKMAQDLELCLEPVVTGLDAAMDEYKKAVEAYRASLGKGQDSADTPNANGKRPMVDS</sequence>
<evidence type="ECO:0000259" key="8">
    <source>
        <dbReference type="PROSITE" id="PS50858"/>
    </source>
</evidence>
<dbReference type="EMBL" id="SWFT01000124">
    <property type="protein sequence ID" value="KAA8899286.1"/>
    <property type="molecule type" value="Genomic_DNA"/>
</dbReference>
<protein>
    <recommendedName>
        <fullName evidence="8">BSD domain-containing protein</fullName>
    </recommendedName>
</protein>
<dbReference type="OMA" id="NRPNFDM"/>
<evidence type="ECO:0000313" key="10">
    <source>
        <dbReference type="Proteomes" id="UP000449547"/>
    </source>
</evidence>
<proteinExistence type="inferred from homology"/>
<evidence type="ECO:0000256" key="1">
    <source>
        <dbReference type="ARBA" id="ARBA00004123"/>
    </source>
</evidence>
<keyword evidence="10" id="KW-1185">Reference proteome</keyword>
<dbReference type="OrthoDB" id="360521at2759"/>
<dbReference type="InterPro" id="IPR027079">
    <property type="entry name" value="Tfb1/GTF2H1"/>
</dbReference>
<feature type="region of interest" description="Disordered" evidence="7">
    <location>
        <begin position="610"/>
        <end position="631"/>
    </location>
</feature>
<keyword evidence="6" id="KW-0539">Nucleus</keyword>
<dbReference type="AlphaFoldDB" id="A0A642UHR8"/>
<dbReference type="GO" id="GO:0006351">
    <property type="term" value="P:DNA-templated transcription"/>
    <property type="evidence" value="ECO:0007669"/>
    <property type="project" value="InterPro"/>
</dbReference>
<accession>A0A642UHR8</accession>
<dbReference type="Gene3D" id="1.10.3970.10">
    <property type="entry name" value="BSD domain"/>
    <property type="match status" value="1"/>
</dbReference>
<dbReference type="SUPFAM" id="SSF140383">
    <property type="entry name" value="BSD domain-like"/>
    <property type="match status" value="2"/>
</dbReference>
<dbReference type="PROSITE" id="PS50858">
    <property type="entry name" value="BSD"/>
    <property type="match status" value="2"/>
</dbReference>
<evidence type="ECO:0000256" key="5">
    <source>
        <dbReference type="ARBA" id="ARBA00023163"/>
    </source>
</evidence>
<keyword evidence="5" id="KW-0804">Transcription</keyword>
<organism evidence="9 10">
    <name type="scientific">Diutina rugosa</name>
    <name type="common">Yeast</name>
    <name type="synonym">Candida rugosa</name>
    <dbReference type="NCBI Taxonomy" id="5481"/>
    <lineage>
        <taxon>Eukaryota</taxon>
        <taxon>Fungi</taxon>
        <taxon>Dikarya</taxon>
        <taxon>Ascomycota</taxon>
        <taxon>Saccharomycotina</taxon>
        <taxon>Pichiomycetes</taxon>
        <taxon>Debaryomycetaceae</taxon>
        <taxon>Diutina</taxon>
    </lineage>
</organism>
<evidence type="ECO:0000256" key="3">
    <source>
        <dbReference type="ARBA" id="ARBA00022737"/>
    </source>
</evidence>
<feature type="domain" description="BSD" evidence="8">
    <location>
        <begin position="141"/>
        <end position="183"/>
    </location>
</feature>
<dbReference type="SUPFAM" id="SSF50729">
    <property type="entry name" value="PH domain-like"/>
    <property type="match status" value="1"/>
</dbReference>
<dbReference type="Pfam" id="PF08567">
    <property type="entry name" value="PH_TFIIH"/>
    <property type="match status" value="1"/>
</dbReference>
<evidence type="ECO:0000256" key="7">
    <source>
        <dbReference type="SAM" id="MobiDB-lite"/>
    </source>
</evidence>
<evidence type="ECO:0000256" key="6">
    <source>
        <dbReference type="ARBA" id="ARBA00023242"/>
    </source>
</evidence>
<dbReference type="GO" id="GO:0000439">
    <property type="term" value="C:transcription factor TFIIH core complex"/>
    <property type="evidence" value="ECO:0007669"/>
    <property type="project" value="InterPro"/>
</dbReference>
<evidence type="ECO:0000256" key="4">
    <source>
        <dbReference type="ARBA" id="ARBA00023015"/>
    </source>
</evidence>
<dbReference type="Gene3D" id="2.30.29.30">
    <property type="entry name" value="Pleckstrin-homology domain (PH domain)/Phosphotyrosine-binding domain (PTB)"/>
    <property type="match status" value="1"/>
</dbReference>
<comment type="similarity">
    <text evidence="2">Belongs to the TFB1 family.</text>
</comment>
<dbReference type="PANTHER" id="PTHR12856">
    <property type="entry name" value="TRANSCRIPTION INITIATION FACTOR IIH-RELATED"/>
    <property type="match status" value="1"/>
</dbReference>
<dbReference type="RefSeq" id="XP_034010800.1">
    <property type="nucleotide sequence ID" value="XM_034157167.1"/>
</dbReference>
<keyword evidence="3" id="KW-0677">Repeat</keyword>
<dbReference type="VEuPathDB" id="FungiDB:DIURU_004308"/>
<feature type="region of interest" description="Disordered" evidence="7">
    <location>
        <begin position="360"/>
        <end position="383"/>
    </location>
</feature>
<keyword evidence="4" id="KW-0805">Transcription regulation</keyword>
<reference evidence="9 10" key="1">
    <citation type="submission" date="2019-07" db="EMBL/GenBank/DDBJ databases">
        <title>Genome assembly of two rare yeast pathogens: Diutina rugosa and Trichomonascus ciferrii.</title>
        <authorList>
            <person name="Mixao V."/>
            <person name="Saus E."/>
            <person name="Hansen A."/>
            <person name="Lass-Flor C."/>
            <person name="Gabaldon T."/>
        </authorList>
    </citation>
    <scope>NUCLEOTIDE SEQUENCE [LARGE SCALE GENOMIC DNA]</scope>
    <source>
        <strain evidence="9 10">CBS 613</strain>
    </source>
</reference>
<feature type="region of interest" description="Disordered" evidence="7">
    <location>
        <begin position="104"/>
        <end position="128"/>
    </location>
</feature>
<dbReference type="GO" id="GO:0006289">
    <property type="term" value="P:nucleotide-excision repair"/>
    <property type="evidence" value="ECO:0007669"/>
    <property type="project" value="InterPro"/>
</dbReference>
<dbReference type="InterPro" id="IPR011993">
    <property type="entry name" value="PH-like_dom_sf"/>
</dbReference>
<dbReference type="InterPro" id="IPR005607">
    <property type="entry name" value="BSD_dom"/>
</dbReference>
<name>A0A642UHR8_DIURU</name>
<dbReference type="Pfam" id="PF03909">
    <property type="entry name" value="BSD"/>
    <property type="match status" value="2"/>
</dbReference>
<comment type="subcellular location">
    <subcellularLocation>
        <location evidence="1">Nucleus</location>
    </subcellularLocation>
</comment>
<dbReference type="InterPro" id="IPR013876">
    <property type="entry name" value="TFIIH_BTF_p62_N"/>
</dbReference>
<gene>
    <name evidence="9" type="ORF">DIURU_004308</name>
</gene>
<feature type="domain" description="BSD" evidence="8">
    <location>
        <begin position="205"/>
        <end position="257"/>
    </location>
</feature>
<evidence type="ECO:0000256" key="2">
    <source>
        <dbReference type="ARBA" id="ARBA00009448"/>
    </source>
</evidence>
<dbReference type="GeneID" id="54782959"/>
<dbReference type="CDD" id="cd13229">
    <property type="entry name" value="PH_TFIIH"/>
    <property type="match status" value="1"/>
</dbReference>
<dbReference type="SMART" id="SM00751">
    <property type="entry name" value="BSD"/>
    <property type="match status" value="2"/>
</dbReference>